<dbReference type="KEGG" id="snq:CP978_28745"/>
<keyword evidence="2" id="KW-0238">DNA-binding</keyword>
<dbReference type="PROSITE" id="PS50995">
    <property type="entry name" value="HTH_MARR_2"/>
    <property type="match status" value="1"/>
</dbReference>
<sequence length="154" mass="17029">MATVDLSTHPGHLARRLQQAHHLLWNTMVSEEITSPQFAVLNTLVAEPGLDQRTVGERVGLDRSTIAEVISRLGRRGLLDKVRDPQDGRRSLLHLTDDGIRAHRRLAVRTARMNQVFLAPLSDEERTQFFALIQRVAAAAEGLRDPAPVTGSGT</sequence>
<dbReference type="Pfam" id="PF12802">
    <property type="entry name" value="MarR_2"/>
    <property type="match status" value="1"/>
</dbReference>
<dbReference type="FunFam" id="1.10.10.10:FF:000576">
    <property type="entry name" value="Transcriptional regulator HosA"/>
    <property type="match status" value="1"/>
</dbReference>
<dbReference type="InterPro" id="IPR036390">
    <property type="entry name" value="WH_DNA-bd_sf"/>
</dbReference>
<dbReference type="GO" id="GO:0003700">
    <property type="term" value="F:DNA-binding transcription factor activity"/>
    <property type="evidence" value="ECO:0007669"/>
    <property type="project" value="InterPro"/>
</dbReference>
<dbReference type="EMBL" id="CP023747">
    <property type="protein sequence ID" value="QEV42020.1"/>
    <property type="molecule type" value="Genomic_DNA"/>
</dbReference>
<gene>
    <name evidence="3" type="ORF">CP978_28745</name>
    <name evidence="2" type="ORF">SNOD_28475</name>
</gene>
<name>A0A0B5DSE3_9ACTN</name>
<dbReference type="EMBL" id="CP009313">
    <property type="protein sequence ID" value="AJE43516.1"/>
    <property type="molecule type" value="Genomic_DNA"/>
</dbReference>
<dbReference type="AlphaFoldDB" id="A0A0B5DSE3"/>
<dbReference type="Proteomes" id="UP000325763">
    <property type="component" value="Chromosome"/>
</dbReference>
<dbReference type="STRING" id="40318.SNOD_28475"/>
<dbReference type="HOGENOM" id="CLU_083287_4_0_11"/>
<organism evidence="2 4">
    <name type="scientific">Streptomyces nodosus</name>
    <dbReference type="NCBI Taxonomy" id="40318"/>
    <lineage>
        <taxon>Bacteria</taxon>
        <taxon>Bacillati</taxon>
        <taxon>Actinomycetota</taxon>
        <taxon>Actinomycetes</taxon>
        <taxon>Kitasatosporales</taxon>
        <taxon>Streptomycetaceae</taxon>
        <taxon>Streptomyces</taxon>
    </lineage>
</organism>
<dbReference type="Gene3D" id="1.10.10.10">
    <property type="entry name" value="Winged helix-like DNA-binding domain superfamily/Winged helix DNA-binding domain"/>
    <property type="match status" value="1"/>
</dbReference>
<dbReference type="PANTHER" id="PTHR33164">
    <property type="entry name" value="TRANSCRIPTIONAL REGULATOR, MARR FAMILY"/>
    <property type="match status" value="1"/>
</dbReference>
<dbReference type="InterPro" id="IPR036388">
    <property type="entry name" value="WH-like_DNA-bd_sf"/>
</dbReference>
<dbReference type="Proteomes" id="UP000031526">
    <property type="component" value="Chromosome"/>
</dbReference>
<reference evidence="3 5" key="3">
    <citation type="submission" date="2017-09" db="EMBL/GenBank/DDBJ databases">
        <title>Streptomyces genome completion.</title>
        <authorList>
            <person name="Lee N."/>
            <person name="Cho B.-K."/>
        </authorList>
    </citation>
    <scope>NUCLEOTIDE SEQUENCE [LARGE SCALE GENOMIC DNA]</scope>
    <source>
        <strain evidence="3 5">ATCC 14899</strain>
    </source>
</reference>
<evidence type="ECO:0000313" key="4">
    <source>
        <dbReference type="Proteomes" id="UP000031526"/>
    </source>
</evidence>
<dbReference type="RefSeq" id="WP_043445580.1">
    <property type="nucleotide sequence ID" value="NZ_CP009313.1"/>
</dbReference>
<dbReference type="OrthoDB" id="4549026at2"/>
<dbReference type="GO" id="GO:0003677">
    <property type="term" value="F:DNA binding"/>
    <property type="evidence" value="ECO:0007669"/>
    <property type="project" value="UniProtKB-KW"/>
</dbReference>
<evidence type="ECO:0000313" key="2">
    <source>
        <dbReference type="EMBL" id="AJE43516.1"/>
    </source>
</evidence>
<evidence type="ECO:0000313" key="5">
    <source>
        <dbReference type="Proteomes" id="UP000325763"/>
    </source>
</evidence>
<protein>
    <submittedName>
        <fullName evidence="2">DNA-binding protein</fullName>
    </submittedName>
    <submittedName>
        <fullName evidence="3">MarR family transcriptional regulator</fullName>
    </submittedName>
</protein>
<feature type="domain" description="HTH marR-type" evidence="1">
    <location>
        <begin position="1"/>
        <end position="138"/>
    </location>
</feature>
<dbReference type="GO" id="GO:0006950">
    <property type="term" value="P:response to stress"/>
    <property type="evidence" value="ECO:0007669"/>
    <property type="project" value="TreeGrafter"/>
</dbReference>
<evidence type="ECO:0000313" key="3">
    <source>
        <dbReference type="EMBL" id="QEV42020.1"/>
    </source>
</evidence>
<evidence type="ECO:0000259" key="1">
    <source>
        <dbReference type="PROSITE" id="PS50995"/>
    </source>
</evidence>
<dbReference type="PANTHER" id="PTHR33164:SF95">
    <property type="entry name" value="TRANSCRIPTIONAL REGULATOR"/>
    <property type="match status" value="1"/>
</dbReference>
<dbReference type="SUPFAM" id="SSF46785">
    <property type="entry name" value="Winged helix' DNA-binding domain"/>
    <property type="match status" value="1"/>
</dbReference>
<dbReference type="InterPro" id="IPR000835">
    <property type="entry name" value="HTH_MarR-typ"/>
</dbReference>
<keyword evidence="4" id="KW-1185">Reference proteome</keyword>
<dbReference type="SMART" id="SM00347">
    <property type="entry name" value="HTH_MARR"/>
    <property type="match status" value="1"/>
</dbReference>
<dbReference type="InterPro" id="IPR039422">
    <property type="entry name" value="MarR/SlyA-like"/>
</dbReference>
<accession>A0A0B5DSE3</accession>
<reference evidence="2 4" key="2">
    <citation type="journal article" date="2016" name="Appl. Microbiol. Biotechnol.">
        <title>Exploiting the genome sequence of Streptomyces nodosus for enhanced antibiotic production.</title>
        <authorList>
            <person name="Sweeney P."/>
            <person name="Murphy C.D."/>
            <person name="Caffrey P."/>
        </authorList>
    </citation>
    <scope>NUCLEOTIDE SEQUENCE [LARGE SCALE GENOMIC DNA]</scope>
    <source>
        <strain evidence="2 4">ATCC 14899</strain>
    </source>
</reference>
<dbReference type="PRINTS" id="PR00598">
    <property type="entry name" value="HTHMARR"/>
</dbReference>
<proteinExistence type="predicted"/>
<reference evidence="4" key="1">
    <citation type="submission" date="2014-09" db="EMBL/GenBank/DDBJ databases">
        <title>Sequence of the Streptomyces nodosus genome.</title>
        <authorList>
            <person name="Sweeney P."/>
            <person name="Stephens N."/>
            <person name="Murphy C."/>
            <person name="Caffrey P."/>
        </authorList>
    </citation>
    <scope>NUCLEOTIDE SEQUENCE [LARGE SCALE GENOMIC DNA]</scope>
    <source>
        <strain evidence="4">ATCC 14899</strain>
    </source>
</reference>